<dbReference type="CDD" id="cd17242">
    <property type="entry name" value="MobM_relaxase"/>
    <property type="match status" value="1"/>
</dbReference>
<dbReference type="GO" id="GO:0006310">
    <property type="term" value="P:DNA recombination"/>
    <property type="evidence" value="ECO:0007669"/>
    <property type="project" value="InterPro"/>
</dbReference>
<name>W1XXA6_9ZZZZ</name>
<dbReference type="AlphaFoldDB" id="W1XXA6"/>
<protein>
    <submittedName>
        <fullName evidence="1">Plasmid recombination enzyme</fullName>
    </submittedName>
</protein>
<feature type="non-terminal residue" evidence="1">
    <location>
        <position position="1"/>
    </location>
</feature>
<reference evidence="1" key="1">
    <citation type="submission" date="2013-12" db="EMBL/GenBank/DDBJ databases">
        <title>A Varibaculum cambriense genome reconstructed from a premature infant gut community with otherwise low bacterial novelty that shifts toward anaerobic metabolism during the third week of life.</title>
        <authorList>
            <person name="Brown C.T."/>
            <person name="Sharon I."/>
            <person name="Thomas B.C."/>
            <person name="Castelle C.J."/>
            <person name="Morowitz M.J."/>
            <person name="Banfield J.F."/>
        </authorList>
    </citation>
    <scope>NUCLEOTIDE SEQUENCE</scope>
</reference>
<feature type="non-terminal residue" evidence="1">
    <location>
        <position position="83"/>
    </location>
</feature>
<proteinExistence type="predicted"/>
<organism evidence="1">
    <name type="scientific">human gut metagenome</name>
    <dbReference type="NCBI Taxonomy" id="408170"/>
    <lineage>
        <taxon>unclassified sequences</taxon>
        <taxon>metagenomes</taxon>
        <taxon>organismal metagenomes</taxon>
    </lineage>
</organism>
<comment type="caution">
    <text evidence="1">The sequence shown here is derived from an EMBL/GenBank/DDBJ whole genome shotgun (WGS) entry which is preliminary data.</text>
</comment>
<dbReference type="Gene3D" id="3.30.930.30">
    <property type="match status" value="1"/>
</dbReference>
<accession>W1XXA6</accession>
<dbReference type="Pfam" id="PF01076">
    <property type="entry name" value="Mob_Pre"/>
    <property type="match status" value="1"/>
</dbReference>
<dbReference type="EMBL" id="AZMM01010710">
    <property type="protein sequence ID" value="ETJ34877.1"/>
    <property type="molecule type" value="Genomic_DNA"/>
</dbReference>
<gene>
    <name evidence="1" type="ORF">Q604_UNBC10710G0001</name>
</gene>
<evidence type="ECO:0000313" key="1">
    <source>
        <dbReference type="EMBL" id="ETJ34877.1"/>
    </source>
</evidence>
<dbReference type="InterPro" id="IPR001668">
    <property type="entry name" value="Mob_Pre"/>
</dbReference>
<sequence>ITSDKEFFEKLSQEQTRKFFETAKNYFAENYGETNVAYASVHLDESTPHMHLGIVPMRNGKLSSKVMFNREELKHIQEDLPKY</sequence>
<dbReference type="GO" id="GO:0003677">
    <property type="term" value="F:DNA binding"/>
    <property type="evidence" value="ECO:0007669"/>
    <property type="project" value="InterPro"/>
</dbReference>